<feature type="compositionally biased region" description="Basic and acidic residues" evidence="1">
    <location>
        <begin position="1"/>
        <end position="21"/>
    </location>
</feature>
<evidence type="ECO:0000313" key="4">
    <source>
        <dbReference type="EMBL" id="CAI8043015.1"/>
    </source>
</evidence>
<feature type="transmembrane region" description="Helical" evidence="2">
    <location>
        <begin position="67"/>
        <end position="86"/>
    </location>
</feature>
<dbReference type="InterPro" id="IPR003593">
    <property type="entry name" value="AAA+_ATPase"/>
</dbReference>
<dbReference type="InterPro" id="IPR003959">
    <property type="entry name" value="ATPase_AAA_core"/>
</dbReference>
<dbReference type="GO" id="GO:0005524">
    <property type="term" value="F:ATP binding"/>
    <property type="evidence" value="ECO:0007669"/>
    <property type="project" value="InterPro"/>
</dbReference>
<accession>A0AA35X9B6</accession>
<dbReference type="EMBL" id="CASHTH010003295">
    <property type="protein sequence ID" value="CAI8043015.1"/>
    <property type="molecule type" value="Genomic_DNA"/>
</dbReference>
<keyword evidence="5" id="KW-1185">Reference proteome</keyword>
<reference evidence="4" key="1">
    <citation type="submission" date="2023-03" db="EMBL/GenBank/DDBJ databases">
        <authorList>
            <person name="Steffen K."/>
            <person name="Cardenas P."/>
        </authorList>
    </citation>
    <scope>NUCLEOTIDE SEQUENCE</scope>
</reference>
<proteinExistence type="predicted"/>
<dbReference type="SUPFAM" id="SSF52540">
    <property type="entry name" value="P-loop containing nucleoside triphosphate hydrolases"/>
    <property type="match status" value="1"/>
</dbReference>
<evidence type="ECO:0000259" key="3">
    <source>
        <dbReference type="SMART" id="SM00382"/>
    </source>
</evidence>
<keyword evidence="4" id="KW-0378">Hydrolase</keyword>
<dbReference type="GO" id="GO:0016887">
    <property type="term" value="F:ATP hydrolysis activity"/>
    <property type="evidence" value="ECO:0007669"/>
    <property type="project" value="InterPro"/>
</dbReference>
<organism evidence="4 5">
    <name type="scientific">Geodia barretti</name>
    <name type="common">Barrett's horny sponge</name>
    <dbReference type="NCBI Taxonomy" id="519541"/>
    <lineage>
        <taxon>Eukaryota</taxon>
        <taxon>Metazoa</taxon>
        <taxon>Porifera</taxon>
        <taxon>Demospongiae</taxon>
        <taxon>Heteroscleromorpha</taxon>
        <taxon>Tetractinellida</taxon>
        <taxon>Astrophorina</taxon>
        <taxon>Geodiidae</taxon>
        <taxon>Geodia</taxon>
    </lineage>
</organism>
<dbReference type="GO" id="GO:0030163">
    <property type="term" value="P:protein catabolic process"/>
    <property type="evidence" value="ECO:0007669"/>
    <property type="project" value="TreeGrafter"/>
</dbReference>
<dbReference type="PANTHER" id="PTHR23076">
    <property type="entry name" value="METALLOPROTEASE M41 FTSH"/>
    <property type="match status" value="1"/>
</dbReference>
<name>A0AA35X9B6_GEOBA</name>
<feature type="domain" description="AAA+ ATPase" evidence="3">
    <location>
        <begin position="169"/>
        <end position="333"/>
    </location>
</feature>
<comment type="caution">
    <text evidence="4">The sequence shown here is derived from an EMBL/GenBank/DDBJ whole genome shotgun (WGS) entry which is preliminary data.</text>
</comment>
<keyword evidence="4" id="KW-0645">Protease</keyword>
<dbReference type="GO" id="GO:0004176">
    <property type="term" value="F:ATP-dependent peptidase activity"/>
    <property type="evidence" value="ECO:0007669"/>
    <property type="project" value="TreeGrafter"/>
</dbReference>
<protein>
    <submittedName>
        <fullName evidence="4">ATP-dependent zinc metalloprotease FtsH 2</fullName>
    </submittedName>
</protein>
<dbReference type="SMART" id="SM00382">
    <property type="entry name" value="AAA"/>
    <property type="match status" value="1"/>
</dbReference>
<dbReference type="PANTHER" id="PTHR23076:SF97">
    <property type="entry name" value="ATP-DEPENDENT ZINC METALLOPROTEASE YME1L1"/>
    <property type="match status" value="1"/>
</dbReference>
<dbReference type="AlphaFoldDB" id="A0AA35X9B6"/>
<keyword evidence="2" id="KW-0812">Transmembrane</keyword>
<dbReference type="GO" id="GO:0006508">
    <property type="term" value="P:proteolysis"/>
    <property type="evidence" value="ECO:0007669"/>
    <property type="project" value="TreeGrafter"/>
</dbReference>
<gene>
    <name evidence="4" type="ORF">GBAR_LOCUS23852</name>
</gene>
<dbReference type="InterPro" id="IPR027417">
    <property type="entry name" value="P-loop_NTPase"/>
</dbReference>
<dbReference type="Gene3D" id="3.40.50.300">
    <property type="entry name" value="P-loop containing nucleotide triphosphate hydrolases"/>
    <property type="match status" value="1"/>
</dbReference>
<dbReference type="Proteomes" id="UP001174909">
    <property type="component" value="Unassembled WGS sequence"/>
</dbReference>
<dbReference type="GO" id="GO:0005886">
    <property type="term" value="C:plasma membrane"/>
    <property type="evidence" value="ECO:0007669"/>
    <property type="project" value="TreeGrafter"/>
</dbReference>
<keyword evidence="4" id="KW-0482">Metalloprotease</keyword>
<evidence type="ECO:0000256" key="2">
    <source>
        <dbReference type="SAM" id="Phobius"/>
    </source>
</evidence>
<evidence type="ECO:0000256" key="1">
    <source>
        <dbReference type="SAM" id="MobiDB-lite"/>
    </source>
</evidence>
<feature type="transmembrane region" description="Helical" evidence="2">
    <location>
        <begin position="92"/>
        <end position="117"/>
    </location>
</feature>
<feature type="region of interest" description="Disordered" evidence="1">
    <location>
        <begin position="1"/>
        <end position="32"/>
    </location>
</feature>
<keyword evidence="2" id="KW-1133">Transmembrane helix</keyword>
<sequence>MSDKERNEPQEPEDTQSHDSQESAGQEQSRERFWQGVSVPDLVKQRIDVIKAQQSPGRKLLMTMRKFYAIVPIAAFIFFFLTNPTFQNAVLAVMQVLLQLLFAIFYAIIQFVAIFWFMARSKVEKVRPTDPKSITFDDYWGQPNLKALVRQWLGLLADRKEFVQMGGRYINGLLLYGPPGTGKTMLAKAMAGEAGVAFISIEGSGFRAMFVGVDVLKMIWFIRKARKYARRYGACIAYIDEIDAVGQSRGNVQGSNGAMGGMGGMMGGGTGALTRLLYEMDGVDQRSLMERMVAKLYQLRGKKPPGRNWHVLFMGSTNRPDVLDPALTARGASIR</sequence>
<keyword evidence="2" id="KW-0472">Membrane</keyword>
<dbReference type="Pfam" id="PF00004">
    <property type="entry name" value="AAA"/>
    <property type="match status" value="1"/>
</dbReference>
<evidence type="ECO:0000313" key="5">
    <source>
        <dbReference type="Proteomes" id="UP001174909"/>
    </source>
</evidence>
<dbReference type="GO" id="GO:0008237">
    <property type="term" value="F:metallopeptidase activity"/>
    <property type="evidence" value="ECO:0007669"/>
    <property type="project" value="UniProtKB-KW"/>
</dbReference>